<dbReference type="EMBL" id="SDWT01000002">
    <property type="protein sequence ID" value="RYB91675.1"/>
    <property type="molecule type" value="Genomic_DNA"/>
</dbReference>
<comment type="caution">
    <text evidence="3">The sequence shown here is derived from an EMBL/GenBank/DDBJ whole genome shotgun (WGS) entry which is preliminary data.</text>
</comment>
<dbReference type="InterPro" id="IPR036291">
    <property type="entry name" value="NAD(P)-bd_dom_sf"/>
</dbReference>
<dbReference type="GO" id="GO:0004029">
    <property type="term" value="F:aldehyde dehydrogenase (NAD+) activity"/>
    <property type="evidence" value="ECO:0007669"/>
    <property type="project" value="TreeGrafter"/>
</dbReference>
<dbReference type="PANTHER" id="PTHR48079:SF6">
    <property type="entry name" value="NAD(P)-BINDING DOMAIN-CONTAINING PROTEIN-RELATED"/>
    <property type="match status" value="1"/>
</dbReference>
<proteinExistence type="predicted"/>
<dbReference type="SUPFAM" id="SSF51735">
    <property type="entry name" value="NAD(P)-binding Rossmann-fold domains"/>
    <property type="match status" value="1"/>
</dbReference>
<keyword evidence="4" id="KW-1185">Reference proteome</keyword>
<dbReference type="AlphaFoldDB" id="A0A4Q2RUX7"/>
<accession>A0A4Q2RUX7</accession>
<name>A0A4Q2RUX7_9ACTN</name>
<dbReference type="Gene3D" id="3.40.50.720">
    <property type="entry name" value="NAD(P)-binding Rossmann-like Domain"/>
    <property type="match status" value="1"/>
</dbReference>
<dbReference type="GO" id="GO:0005737">
    <property type="term" value="C:cytoplasm"/>
    <property type="evidence" value="ECO:0007669"/>
    <property type="project" value="TreeGrafter"/>
</dbReference>
<feature type="region of interest" description="Disordered" evidence="1">
    <location>
        <begin position="118"/>
        <end position="139"/>
    </location>
</feature>
<evidence type="ECO:0000256" key="1">
    <source>
        <dbReference type="SAM" id="MobiDB-lite"/>
    </source>
</evidence>
<sequence length="355" mass="37405">MRIAITGASGNVGSALVHTLSTHGDHEVVGVVRRPPSGSERFAGVEWHALDLTRAGCEPGLAAAFAGCDAVVHLAWGFQPTHREDYLAELGVGGTRRVIRAAVSAGVPHLVHMSSVGAYSPKKDDSPVDESWPTRGVTSSTYSRHKAAAERLLDRLEAERSSPVVTRLRPGIVGQRSAGSALLRYGLTSLVPRSLLAHVPLLPLDRRLAIPMVHADDLAGAVVLALESRARGAFNVAAPPAVTAEDIARVLHARLVHVPAAAVRVAVSASWHARLQPLDAGWIDLAYAVPLMDTSRAVSELGWSPATTASEVLAETVLGMQSGAAGASEVLRERTVGGGLRKFLSDGPVSRRRRA</sequence>
<protein>
    <submittedName>
        <fullName evidence="3">NAD-dependent epimerase/dehydratase family protein</fullName>
    </submittedName>
</protein>
<dbReference type="OrthoDB" id="3338687at2"/>
<dbReference type="Pfam" id="PF01370">
    <property type="entry name" value="Epimerase"/>
    <property type="match status" value="1"/>
</dbReference>
<dbReference type="RefSeq" id="WP_129401342.1">
    <property type="nucleotide sequence ID" value="NZ_SDWT01000002.1"/>
</dbReference>
<evidence type="ECO:0000259" key="2">
    <source>
        <dbReference type="Pfam" id="PF01370"/>
    </source>
</evidence>
<gene>
    <name evidence="3" type="ORF">EUA93_16080</name>
</gene>
<feature type="domain" description="NAD-dependent epimerase/dehydratase" evidence="2">
    <location>
        <begin position="3"/>
        <end position="237"/>
    </location>
</feature>
<dbReference type="InterPro" id="IPR001509">
    <property type="entry name" value="Epimerase_deHydtase"/>
</dbReference>
<reference evidence="3 4" key="1">
    <citation type="submission" date="2019-01" db="EMBL/GenBank/DDBJ databases">
        <title>Novel species of Nocardioides.</title>
        <authorList>
            <person name="Liu Q."/>
            <person name="Xin Y.-H."/>
        </authorList>
    </citation>
    <scope>NUCLEOTIDE SEQUENCE [LARGE SCALE GENOMIC DNA]</scope>
    <source>
        <strain evidence="3 4">CGMCC 4.6882</strain>
    </source>
</reference>
<dbReference type="Proteomes" id="UP000294071">
    <property type="component" value="Unassembled WGS sequence"/>
</dbReference>
<dbReference type="PANTHER" id="PTHR48079">
    <property type="entry name" value="PROTEIN YEEZ"/>
    <property type="match status" value="1"/>
</dbReference>
<organism evidence="3 4">
    <name type="scientific">Nocardioides oleivorans</name>
    <dbReference type="NCBI Taxonomy" id="273676"/>
    <lineage>
        <taxon>Bacteria</taxon>
        <taxon>Bacillati</taxon>
        <taxon>Actinomycetota</taxon>
        <taxon>Actinomycetes</taxon>
        <taxon>Propionibacteriales</taxon>
        <taxon>Nocardioidaceae</taxon>
        <taxon>Nocardioides</taxon>
    </lineage>
</organism>
<evidence type="ECO:0000313" key="4">
    <source>
        <dbReference type="Proteomes" id="UP000294071"/>
    </source>
</evidence>
<dbReference type="InterPro" id="IPR051783">
    <property type="entry name" value="NAD(P)-dependent_oxidoreduct"/>
</dbReference>
<evidence type="ECO:0000313" key="3">
    <source>
        <dbReference type="EMBL" id="RYB91675.1"/>
    </source>
</evidence>